<evidence type="ECO:0000256" key="1">
    <source>
        <dbReference type="PROSITE-ProRule" id="PRU01005"/>
    </source>
</evidence>
<dbReference type="PROSITE" id="PS50184">
    <property type="entry name" value="VWFC_2"/>
    <property type="match status" value="1"/>
</dbReference>
<organism evidence="4 5">
    <name type="scientific">Tegillarca granosa</name>
    <name type="common">Malaysian cockle</name>
    <name type="synonym">Anadara granosa</name>
    <dbReference type="NCBI Taxonomy" id="220873"/>
    <lineage>
        <taxon>Eukaryota</taxon>
        <taxon>Metazoa</taxon>
        <taxon>Spiralia</taxon>
        <taxon>Lophotrochozoa</taxon>
        <taxon>Mollusca</taxon>
        <taxon>Bivalvia</taxon>
        <taxon>Autobranchia</taxon>
        <taxon>Pteriomorphia</taxon>
        <taxon>Arcoida</taxon>
        <taxon>Arcoidea</taxon>
        <taxon>Arcidae</taxon>
        <taxon>Tegillarca</taxon>
    </lineage>
</organism>
<name>A0ABQ9FWE8_TEGGR</name>
<evidence type="ECO:0008006" key="6">
    <source>
        <dbReference type="Google" id="ProtNLM"/>
    </source>
</evidence>
<dbReference type="Pfam" id="PF00093">
    <property type="entry name" value="VWC"/>
    <property type="match status" value="1"/>
</dbReference>
<dbReference type="SMART" id="SM00254">
    <property type="entry name" value="ShKT"/>
    <property type="match status" value="1"/>
</dbReference>
<feature type="domain" description="VWFC" evidence="2">
    <location>
        <begin position="85"/>
        <end position="148"/>
    </location>
</feature>
<evidence type="ECO:0000259" key="2">
    <source>
        <dbReference type="PROSITE" id="PS50184"/>
    </source>
</evidence>
<comment type="caution">
    <text evidence="4">The sequence shown here is derived from an EMBL/GenBank/DDBJ whole genome shotgun (WGS) entry which is preliminary data.</text>
</comment>
<keyword evidence="5" id="KW-1185">Reference proteome</keyword>
<sequence length="162" mass="17902">MPNGRPKTAPSPVKNNSGNFLCHSSGFRYHCNDQFCRLYSAENILRRCTDKIGNCAQYGKSVCTDSTYTQWVHTNCQAYCGSCRCVYKGVVHKQGETWKDGCTYKCTCADGLTGKYTCTGICLQWNLPDSCSMNPPAPGKCCKTPNCPSNVQVQYPDGYVAE</sequence>
<dbReference type="PROSITE" id="PS01208">
    <property type="entry name" value="VWFC_1"/>
    <property type="match status" value="1"/>
</dbReference>
<evidence type="ECO:0000313" key="4">
    <source>
        <dbReference type="EMBL" id="KAJ8321561.1"/>
    </source>
</evidence>
<dbReference type="PROSITE" id="PS51670">
    <property type="entry name" value="SHKT"/>
    <property type="match status" value="1"/>
</dbReference>
<accession>A0ABQ9FWE8</accession>
<dbReference type="EMBL" id="JARBDR010000029">
    <property type="protein sequence ID" value="KAJ8321561.1"/>
    <property type="molecule type" value="Genomic_DNA"/>
</dbReference>
<comment type="caution">
    <text evidence="1">Lacks conserved residue(s) required for the propagation of feature annotation.</text>
</comment>
<dbReference type="SMART" id="SM00214">
    <property type="entry name" value="VWC"/>
    <property type="match status" value="1"/>
</dbReference>
<proteinExistence type="predicted"/>
<dbReference type="Proteomes" id="UP001217089">
    <property type="component" value="Unassembled WGS sequence"/>
</dbReference>
<evidence type="ECO:0000259" key="3">
    <source>
        <dbReference type="PROSITE" id="PS51670"/>
    </source>
</evidence>
<dbReference type="InterPro" id="IPR001007">
    <property type="entry name" value="VWF_dom"/>
</dbReference>
<reference evidence="4 5" key="1">
    <citation type="submission" date="2022-12" db="EMBL/GenBank/DDBJ databases">
        <title>Chromosome-level genome of Tegillarca granosa.</title>
        <authorList>
            <person name="Kim J."/>
        </authorList>
    </citation>
    <scope>NUCLEOTIDE SEQUENCE [LARGE SCALE GENOMIC DNA]</scope>
    <source>
        <strain evidence="4">Teg-2019</strain>
        <tissue evidence="4">Adductor muscle</tissue>
    </source>
</reference>
<protein>
    <recommendedName>
        <fullName evidence="6">VWFC domain-containing protein</fullName>
    </recommendedName>
</protein>
<dbReference type="Pfam" id="PF01549">
    <property type="entry name" value="ShK"/>
    <property type="match status" value="1"/>
</dbReference>
<gene>
    <name evidence="4" type="ORF">KUTeg_000886</name>
</gene>
<feature type="domain" description="ShKT" evidence="3">
    <location>
        <begin position="48"/>
        <end position="83"/>
    </location>
</feature>
<evidence type="ECO:0000313" key="5">
    <source>
        <dbReference type="Proteomes" id="UP001217089"/>
    </source>
</evidence>
<dbReference type="InterPro" id="IPR003582">
    <property type="entry name" value="ShKT_dom"/>
</dbReference>